<proteinExistence type="predicted"/>
<gene>
    <name evidence="2" type="ORF">GJ744_008523</name>
</gene>
<feature type="region of interest" description="Disordered" evidence="1">
    <location>
        <begin position="1"/>
        <end position="154"/>
    </location>
</feature>
<evidence type="ECO:0000256" key="1">
    <source>
        <dbReference type="SAM" id="MobiDB-lite"/>
    </source>
</evidence>
<feature type="compositionally biased region" description="Low complexity" evidence="1">
    <location>
        <begin position="1"/>
        <end position="12"/>
    </location>
</feature>
<keyword evidence="3" id="KW-1185">Reference proteome</keyword>
<feature type="compositionally biased region" description="Basic and acidic residues" evidence="1">
    <location>
        <begin position="125"/>
        <end position="145"/>
    </location>
</feature>
<sequence>MDPQGPSQPSQQAGYNQPTNPSTQTASEKSQSHDPSGSSGPPIDHRQAHDVPSSQTSDATPSALGRGDTGSLKTKDTSASDTQNYSKSELEGEQMRPPGEGDVASAVTEKRFGGHGEEEGLMQNMDEKTKAHKEALHDRGEKTGAEIEEEGKEDWTGKKLNVDVAEALGGRGTAVVLAAEE</sequence>
<name>A0A8H7AJA5_9EURO</name>
<feature type="compositionally biased region" description="Basic and acidic residues" evidence="1">
    <location>
        <begin position="108"/>
        <end position="118"/>
    </location>
</feature>
<comment type="caution">
    <text evidence="2">The sequence shown here is derived from an EMBL/GenBank/DDBJ whole genome shotgun (WGS) entry which is preliminary data.</text>
</comment>
<dbReference type="EMBL" id="JAACFV010000047">
    <property type="protein sequence ID" value="KAF7508967.1"/>
    <property type="molecule type" value="Genomic_DNA"/>
</dbReference>
<evidence type="ECO:0000313" key="2">
    <source>
        <dbReference type="EMBL" id="KAF7508967.1"/>
    </source>
</evidence>
<accession>A0A8H7AJA5</accession>
<dbReference type="Proteomes" id="UP000606974">
    <property type="component" value="Unassembled WGS sequence"/>
</dbReference>
<dbReference type="AlphaFoldDB" id="A0A8H7AJA5"/>
<evidence type="ECO:0000313" key="3">
    <source>
        <dbReference type="Proteomes" id="UP000606974"/>
    </source>
</evidence>
<organism evidence="2 3">
    <name type="scientific">Endocarpon pusillum</name>
    <dbReference type="NCBI Taxonomy" id="364733"/>
    <lineage>
        <taxon>Eukaryota</taxon>
        <taxon>Fungi</taxon>
        <taxon>Dikarya</taxon>
        <taxon>Ascomycota</taxon>
        <taxon>Pezizomycotina</taxon>
        <taxon>Eurotiomycetes</taxon>
        <taxon>Chaetothyriomycetidae</taxon>
        <taxon>Verrucariales</taxon>
        <taxon>Verrucariaceae</taxon>
        <taxon>Endocarpon</taxon>
    </lineage>
</organism>
<protein>
    <submittedName>
        <fullName evidence="2">Uncharacterized protein</fullName>
    </submittedName>
</protein>
<reference evidence="2" key="1">
    <citation type="submission" date="2020-02" db="EMBL/GenBank/DDBJ databases">
        <authorList>
            <person name="Palmer J.M."/>
        </authorList>
    </citation>
    <scope>NUCLEOTIDE SEQUENCE</scope>
    <source>
        <strain evidence="2">EPUS1.4</strain>
        <tissue evidence="2">Thallus</tissue>
    </source>
</reference>
<feature type="compositionally biased region" description="Polar residues" evidence="1">
    <location>
        <begin position="13"/>
        <end position="39"/>
    </location>
</feature>
<dbReference type="OrthoDB" id="3438962at2759"/>